<evidence type="ECO:0000313" key="1">
    <source>
        <dbReference type="EMBL" id="MFE7967425.1"/>
    </source>
</evidence>
<comment type="caution">
    <text evidence="1">The sequence shown here is derived from an EMBL/GenBank/DDBJ whole genome shotgun (WGS) entry which is preliminary data.</text>
</comment>
<evidence type="ECO:0008006" key="3">
    <source>
        <dbReference type="Google" id="ProtNLM"/>
    </source>
</evidence>
<keyword evidence="2" id="KW-1185">Reference proteome</keyword>
<organism evidence="1 2">
    <name type="scientific">Streptomyces cellulosae</name>
    <dbReference type="NCBI Taxonomy" id="1968"/>
    <lineage>
        <taxon>Bacteria</taxon>
        <taxon>Bacillati</taxon>
        <taxon>Actinomycetota</taxon>
        <taxon>Actinomycetes</taxon>
        <taxon>Kitasatosporales</taxon>
        <taxon>Streptomycetaceae</taxon>
        <taxon>Streptomyces</taxon>
    </lineage>
</organism>
<dbReference type="RefSeq" id="WP_381728605.1">
    <property type="nucleotide sequence ID" value="NZ_JBHVBU010000148.1"/>
</dbReference>
<reference evidence="1 2" key="1">
    <citation type="submission" date="2024-09" db="EMBL/GenBank/DDBJ databases">
        <title>The Natural Products Discovery Center: Release of the First 8490 Sequenced Strains for Exploring Actinobacteria Biosynthetic Diversity.</title>
        <authorList>
            <person name="Kalkreuter E."/>
            <person name="Kautsar S.A."/>
            <person name="Yang D."/>
            <person name="Bader C.D."/>
            <person name="Teijaro C.N."/>
            <person name="Fluegel L."/>
            <person name="Davis C.M."/>
            <person name="Simpson J.R."/>
            <person name="Lauterbach L."/>
            <person name="Steele A.D."/>
            <person name="Gui C."/>
            <person name="Meng S."/>
            <person name="Li G."/>
            <person name="Viehrig K."/>
            <person name="Ye F."/>
            <person name="Su P."/>
            <person name="Kiefer A.F."/>
            <person name="Nichols A."/>
            <person name="Cepeda A.J."/>
            <person name="Yan W."/>
            <person name="Fan B."/>
            <person name="Jiang Y."/>
            <person name="Adhikari A."/>
            <person name="Zheng C.-J."/>
            <person name="Schuster L."/>
            <person name="Cowan T.M."/>
            <person name="Smanski M.J."/>
            <person name="Chevrette M.G."/>
            <person name="De Carvalho L.P.S."/>
            <person name="Shen B."/>
        </authorList>
    </citation>
    <scope>NUCLEOTIDE SEQUENCE [LARGE SCALE GENOMIC DNA]</scope>
    <source>
        <strain evidence="1 2">NPDC057399</strain>
    </source>
</reference>
<accession>A0ABW6JSR1</accession>
<proteinExistence type="predicted"/>
<dbReference type="Proteomes" id="UP001600650">
    <property type="component" value="Unassembled WGS sequence"/>
</dbReference>
<dbReference type="EMBL" id="JBHVBU010000148">
    <property type="protein sequence ID" value="MFE7967425.1"/>
    <property type="molecule type" value="Genomic_DNA"/>
</dbReference>
<name>A0ABW6JSR1_STRCE</name>
<evidence type="ECO:0000313" key="2">
    <source>
        <dbReference type="Proteomes" id="UP001600650"/>
    </source>
</evidence>
<gene>
    <name evidence="1" type="ORF">ACFU0X_31065</name>
</gene>
<protein>
    <recommendedName>
        <fullName evidence="3">Glyoxalase</fullName>
    </recommendedName>
</protein>
<sequence>MPDDYGDLTCELTNLPNNVCGILHGHRDAGPVASRFERLGWRVSSPSWYGYEVGTTWCEVELEPAEGPDVLLNGVVDPSRFDDLATVLTRCGAGTYTLELYDEDGGLLREMRV</sequence>